<dbReference type="SUPFAM" id="SSF52949">
    <property type="entry name" value="Macro domain-like"/>
    <property type="match status" value="2"/>
</dbReference>
<evidence type="ECO:0000256" key="1">
    <source>
        <dbReference type="ARBA" id="ARBA00004123"/>
    </source>
</evidence>
<evidence type="ECO:0000256" key="3">
    <source>
        <dbReference type="ARBA" id="ARBA00022679"/>
    </source>
</evidence>
<dbReference type="InterPro" id="IPR012317">
    <property type="entry name" value="Poly(ADP-ribose)pol_cat_dom"/>
</dbReference>
<evidence type="ECO:0000313" key="11">
    <source>
        <dbReference type="Proteomes" id="UP000265140"/>
    </source>
</evidence>
<dbReference type="SMART" id="SM00506">
    <property type="entry name" value="A1pp"/>
    <property type="match status" value="2"/>
</dbReference>
<dbReference type="InterPro" id="IPR052056">
    <property type="entry name" value="Mono-ARTD/PARP"/>
</dbReference>
<dbReference type="GO" id="GO:0010629">
    <property type="term" value="P:negative regulation of gene expression"/>
    <property type="evidence" value="ECO:0007669"/>
    <property type="project" value="TreeGrafter"/>
</dbReference>
<dbReference type="Pfam" id="PF01661">
    <property type="entry name" value="Macro"/>
    <property type="match status" value="2"/>
</dbReference>
<accession>A0A3P8XXL4</accession>
<evidence type="ECO:0000259" key="8">
    <source>
        <dbReference type="PROSITE" id="PS51059"/>
    </source>
</evidence>
<evidence type="ECO:0000256" key="5">
    <source>
        <dbReference type="ARBA" id="ARBA00023242"/>
    </source>
</evidence>
<dbReference type="InterPro" id="IPR002589">
    <property type="entry name" value="Macro_dom"/>
</dbReference>
<name>A0A3P8XXL4_ESOLU</name>
<proteinExistence type="inferred from homology"/>
<dbReference type="Ensembl" id="ENSELUT00000004276.3">
    <property type="protein sequence ID" value="ENSELUP00000009193.3"/>
    <property type="gene ID" value="ENSELUG00000009784.3"/>
</dbReference>
<dbReference type="GO" id="GO:0005634">
    <property type="term" value="C:nucleus"/>
    <property type="evidence" value="ECO:0007669"/>
    <property type="project" value="UniProtKB-SubCell"/>
</dbReference>
<keyword evidence="4" id="KW-0520">NAD</keyword>
<evidence type="ECO:0008006" key="12">
    <source>
        <dbReference type="Google" id="ProtNLM"/>
    </source>
</evidence>
<dbReference type="GO" id="GO:1990404">
    <property type="term" value="F:NAD+-protein mono-ADP-ribosyltransferase activity"/>
    <property type="evidence" value="ECO:0007669"/>
    <property type="project" value="TreeGrafter"/>
</dbReference>
<dbReference type="GO" id="GO:0003714">
    <property type="term" value="F:transcription corepressor activity"/>
    <property type="evidence" value="ECO:0007669"/>
    <property type="project" value="TreeGrafter"/>
</dbReference>
<dbReference type="PROSITE" id="PS51154">
    <property type="entry name" value="MACRO"/>
    <property type="match status" value="2"/>
</dbReference>
<evidence type="ECO:0000256" key="6">
    <source>
        <dbReference type="ARBA" id="ARBA00024347"/>
    </source>
</evidence>
<reference evidence="10" key="3">
    <citation type="submission" date="2025-08" db="UniProtKB">
        <authorList>
            <consortium name="Ensembl"/>
        </authorList>
    </citation>
    <scope>IDENTIFICATION</scope>
</reference>
<feature type="domain" description="Macro" evidence="9">
    <location>
        <begin position="67"/>
        <end position="256"/>
    </location>
</feature>
<reference evidence="11" key="1">
    <citation type="journal article" date="2014" name="PLoS ONE">
        <title>The genome and linkage map of the northern pike (Esox lucius): conserved synteny revealed between the salmonid sister group and the Neoteleostei.</title>
        <authorList>
            <person name="Rondeau E.B."/>
            <person name="Minkley D.R."/>
            <person name="Leong J.S."/>
            <person name="Messmer A.M."/>
            <person name="Jantzen J.R."/>
            <person name="von Schalburg K.R."/>
            <person name="Lemon C."/>
            <person name="Bird N.H."/>
            <person name="Koop B.F."/>
        </authorList>
    </citation>
    <scope>NUCLEOTIDE SEQUENCE</scope>
</reference>
<dbReference type="PANTHER" id="PTHR14453">
    <property type="entry name" value="PARP/ZINC FINGER CCCH TYPE DOMAIN CONTAINING PROTEIN"/>
    <property type="match status" value="1"/>
</dbReference>
<dbReference type="GeneTree" id="ENSGT00940000158837"/>
<dbReference type="CDD" id="cd02907">
    <property type="entry name" value="Macro_Af1521_BAL-like"/>
    <property type="match status" value="1"/>
</dbReference>
<dbReference type="Proteomes" id="UP000265140">
    <property type="component" value="Chromosome 11"/>
</dbReference>
<dbReference type="GO" id="GO:0005737">
    <property type="term" value="C:cytoplasm"/>
    <property type="evidence" value="ECO:0007669"/>
    <property type="project" value="TreeGrafter"/>
</dbReference>
<evidence type="ECO:0000313" key="10">
    <source>
        <dbReference type="Ensembl" id="ENSELUP00000009193.3"/>
    </source>
</evidence>
<dbReference type="PROSITE" id="PS51059">
    <property type="entry name" value="PARP_CATALYTIC"/>
    <property type="match status" value="1"/>
</dbReference>
<comment type="subcellular location">
    <subcellularLocation>
        <location evidence="1">Nucleus</location>
    </subcellularLocation>
</comment>
<dbReference type="Bgee" id="ENSELUG00000009784">
    <property type="expression patterns" value="Expressed in stomach and 14 other cell types or tissues"/>
</dbReference>
<dbReference type="AlphaFoldDB" id="A0A3P8XXL4"/>
<evidence type="ECO:0000256" key="4">
    <source>
        <dbReference type="ARBA" id="ARBA00023027"/>
    </source>
</evidence>
<reference evidence="10" key="2">
    <citation type="submission" date="2020-02" db="EMBL/GenBank/DDBJ databases">
        <title>Esox lucius (northern pike) genome, fEsoLuc1, primary haplotype.</title>
        <authorList>
            <person name="Myers G."/>
            <person name="Karagic N."/>
            <person name="Meyer A."/>
            <person name="Pippel M."/>
            <person name="Reichard M."/>
            <person name="Winkler S."/>
            <person name="Tracey A."/>
            <person name="Sims Y."/>
            <person name="Howe K."/>
            <person name="Rhie A."/>
            <person name="Formenti G."/>
            <person name="Durbin R."/>
            <person name="Fedrigo O."/>
            <person name="Jarvis E.D."/>
        </authorList>
    </citation>
    <scope>NUCLEOTIDE SEQUENCE [LARGE SCALE GENOMIC DNA]</scope>
</reference>
<feature type="domain" description="PARP catalytic" evidence="8">
    <location>
        <begin position="616"/>
        <end position="807"/>
    </location>
</feature>
<sequence>MHNHWIHCTLQAMAKTHAIPLDTEMVSILKPCGTTFTYVLQSKFGCKAVLHGVEAASTAHYNKPSPDKRFSVQLVSGISLSVWMDDLTTHNAEAVVNAANMDLQHCGGLALALSNAGGPSIQKESDEYTKAKGRLKTGDAIITNSGSLPCKKIIHAVGPCLPNNPTEYEIIEAIPKLRRTILSILKEVRKENLKSVAIPAISSGLFHFPLDLCADVIVKTLIEYNSTYNGDPFEVRLVNHDEPSVRKMESACKKILSSSAAHMLSHPPAAQWQASSHSPLRMTQPSKTSYSNAVSHRTKSTPHQHSFKINNVSLNVSTGYIEKQKTYSIVNTISPDLDLSAGKISGSILKMAGLGIQEEIRNKYYPGSYADVLVTAGHNLSCNVVYHTICPQRTDQRSEKVLATLVERCLSKAQMMGVSSISFPAIGTGVLGFSKQEVAQIMMDTAVKFAHHSDELQMDIHYIIYPGDSETLKAFENKLKSLRGAASYPSSFNSFSFTEHESRTDHYDSRDAVKSAQEYIELTTACDEMLREALRWYNDMLTNKHGFSIHNNFIQHFGQEEMDELLNIQTKWGVFIKVFFQDGYAGVNLQVVSGDIRPAVLEVEAMCCQVQEDFAKEEERDMCLKTPISFSRKPLDANSAVYREKLKTFSGFQIVRVEKLENSSLRQLFDLKKKQLQVSTTPKLMYQRLPAQFCNLLSRVGFQREFAPPYEQKQGAGIYFSSSVKQAEKLWKGLADEEYMYFVEAVVLTGKSTVGSPDLIVPPEIHSGDPFSLYDSVTGGIDTHVIFNGHQALPEYLIICTQKNTLN</sequence>
<dbReference type="InterPro" id="IPR043472">
    <property type="entry name" value="Macro_dom-like"/>
</dbReference>
<feature type="domain" description="Macro" evidence="9">
    <location>
        <begin position="301"/>
        <end position="483"/>
    </location>
</feature>
<protein>
    <recommendedName>
        <fullName evidence="12">PARP</fullName>
    </recommendedName>
</protein>
<dbReference type="GO" id="GO:0003950">
    <property type="term" value="F:NAD+ poly-ADP-ribosyltransferase activity"/>
    <property type="evidence" value="ECO:0007669"/>
    <property type="project" value="InterPro"/>
</dbReference>
<keyword evidence="2" id="KW-0328">Glycosyltransferase</keyword>
<feature type="region of interest" description="Disordered" evidence="7">
    <location>
        <begin position="274"/>
        <end position="294"/>
    </location>
</feature>
<comment type="similarity">
    <text evidence="6">Belongs to the ARTD/PARP family.</text>
</comment>
<dbReference type="PANTHER" id="PTHR14453:SF70">
    <property type="entry name" value="PROTEIN MONO-ADP-RIBOSYLTRANSFERASE PARP9"/>
    <property type="match status" value="1"/>
</dbReference>
<evidence type="ECO:0000259" key="9">
    <source>
        <dbReference type="PROSITE" id="PS51154"/>
    </source>
</evidence>
<keyword evidence="5" id="KW-0539">Nucleus</keyword>
<keyword evidence="3" id="KW-0808">Transferase</keyword>
<dbReference type="GO" id="GO:0070212">
    <property type="term" value="P:protein poly-ADP-ribosylation"/>
    <property type="evidence" value="ECO:0007669"/>
    <property type="project" value="TreeGrafter"/>
</dbReference>
<dbReference type="Gene3D" id="3.90.228.10">
    <property type="match status" value="1"/>
</dbReference>
<dbReference type="GO" id="GO:0060335">
    <property type="term" value="P:positive regulation of type II interferon-mediated signaling pathway"/>
    <property type="evidence" value="ECO:0007669"/>
    <property type="project" value="TreeGrafter"/>
</dbReference>
<dbReference type="GO" id="GO:0044389">
    <property type="term" value="F:ubiquitin-like protein ligase binding"/>
    <property type="evidence" value="ECO:0007669"/>
    <property type="project" value="TreeGrafter"/>
</dbReference>
<dbReference type="Gene3D" id="3.40.220.10">
    <property type="entry name" value="Leucine Aminopeptidase, subunit E, domain 1"/>
    <property type="match status" value="2"/>
</dbReference>
<evidence type="ECO:0000256" key="7">
    <source>
        <dbReference type="SAM" id="MobiDB-lite"/>
    </source>
</evidence>
<organism evidence="10 11">
    <name type="scientific">Esox lucius</name>
    <name type="common">Northern pike</name>
    <dbReference type="NCBI Taxonomy" id="8010"/>
    <lineage>
        <taxon>Eukaryota</taxon>
        <taxon>Metazoa</taxon>
        <taxon>Chordata</taxon>
        <taxon>Craniata</taxon>
        <taxon>Vertebrata</taxon>
        <taxon>Euteleostomi</taxon>
        <taxon>Actinopterygii</taxon>
        <taxon>Neopterygii</taxon>
        <taxon>Teleostei</taxon>
        <taxon>Protacanthopterygii</taxon>
        <taxon>Esociformes</taxon>
        <taxon>Esocidae</taxon>
        <taxon>Esox</taxon>
    </lineage>
</organism>
<keyword evidence="11" id="KW-1185">Reference proteome</keyword>
<evidence type="ECO:0000256" key="2">
    <source>
        <dbReference type="ARBA" id="ARBA00022676"/>
    </source>
</evidence>
<reference evidence="10" key="4">
    <citation type="submission" date="2025-09" db="UniProtKB">
        <authorList>
            <consortium name="Ensembl"/>
        </authorList>
    </citation>
    <scope>IDENTIFICATION</scope>
</reference>
<dbReference type="SUPFAM" id="SSF56399">
    <property type="entry name" value="ADP-ribosylation"/>
    <property type="match status" value="1"/>
</dbReference>